<organism evidence="1">
    <name type="scientific">marine sediment metagenome</name>
    <dbReference type="NCBI Taxonomy" id="412755"/>
    <lineage>
        <taxon>unclassified sequences</taxon>
        <taxon>metagenomes</taxon>
        <taxon>ecological metagenomes</taxon>
    </lineage>
</organism>
<comment type="caution">
    <text evidence="1">The sequence shown here is derived from an EMBL/GenBank/DDBJ whole genome shotgun (WGS) entry which is preliminary data.</text>
</comment>
<dbReference type="EMBL" id="BARU01017025">
    <property type="protein sequence ID" value="GAH55415.1"/>
    <property type="molecule type" value="Genomic_DNA"/>
</dbReference>
<evidence type="ECO:0000313" key="1">
    <source>
        <dbReference type="EMBL" id="GAH55415.1"/>
    </source>
</evidence>
<reference evidence="1" key="1">
    <citation type="journal article" date="2014" name="Front. Microbiol.">
        <title>High frequency of phylogenetically diverse reductive dehalogenase-homologous genes in deep subseafloor sedimentary metagenomes.</title>
        <authorList>
            <person name="Kawai M."/>
            <person name="Futagami T."/>
            <person name="Toyoda A."/>
            <person name="Takaki Y."/>
            <person name="Nishi S."/>
            <person name="Hori S."/>
            <person name="Arai W."/>
            <person name="Tsubouchi T."/>
            <person name="Morono Y."/>
            <person name="Uchiyama I."/>
            <person name="Ito T."/>
            <person name="Fujiyama A."/>
            <person name="Inagaki F."/>
            <person name="Takami H."/>
        </authorList>
    </citation>
    <scope>NUCLEOTIDE SEQUENCE</scope>
    <source>
        <strain evidence="1">Expedition CK06-06</strain>
    </source>
</reference>
<accession>X1HEB8</accession>
<dbReference type="AlphaFoldDB" id="X1HEB8"/>
<proteinExistence type="predicted"/>
<protein>
    <submittedName>
        <fullName evidence="1">Uncharacterized protein</fullName>
    </submittedName>
</protein>
<sequence length="47" mass="5148">MLTAENAENAEKELDIKFKTKNYKLNSAVSASSAVKMMILLSFAPKA</sequence>
<gene>
    <name evidence="1" type="ORF">S03H2_28260</name>
</gene>
<name>X1HEB8_9ZZZZ</name>